<evidence type="ECO:0000256" key="12">
    <source>
        <dbReference type="ARBA" id="ARBA00023014"/>
    </source>
</evidence>
<comment type="cofactor">
    <cofactor evidence="2">
        <name>[4Fe-4S] cluster</name>
        <dbReference type="ChEBI" id="CHEBI:49883"/>
    </cofactor>
</comment>
<evidence type="ECO:0000313" key="18">
    <source>
        <dbReference type="Proteomes" id="UP000242610"/>
    </source>
</evidence>
<evidence type="ECO:0000256" key="7">
    <source>
        <dbReference type="ARBA" id="ARBA00022532"/>
    </source>
</evidence>
<dbReference type="InterPro" id="IPR050573">
    <property type="entry name" value="SDH/FRD_Iron-Sulfur"/>
</dbReference>
<dbReference type="GO" id="GO:0051538">
    <property type="term" value="F:3 iron, 4 sulfur cluster binding"/>
    <property type="evidence" value="ECO:0007669"/>
    <property type="project" value="UniProtKB-KW"/>
</dbReference>
<evidence type="ECO:0000256" key="8">
    <source>
        <dbReference type="ARBA" id="ARBA00022714"/>
    </source>
</evidence>
<dbReference type="PANTHER" id="PTHR11921:SF29">
    <property type="entry name" value="SUCCINATE DEHYDROGENASE [UBIQUINONE] IRON-SULFUR SUBUNIT, MITOCHONDRIAL"/>
    <property type="match status" value="1"/>
</dbReference>
<evidence type="ECO:0000256" key="14">
    <source>
        <dbReference type="ARBA" id="ARBA00034078"/>
    </source>
</evidence>
<dbReference type="InterPro" id="IPR009051">
    <property type="entry name" value="Helical_ferredxn"/>
</dbReference>
<evidence type="ECO:0000256" key="13">
    <source>
        <dbReference type="ARBA" id="ARBA00023291"/>
    </source>
</evidence>
<dbReference type="STRING" id="1505727.GA0061077_0646"/>
<comment type="pathway">
    <text evidence="3">Carbohydrate metabolism; tricarboxylic acid cycle.</text>
</comment>
<evidence type="ECO:0000256" key="1">
    <source>
        <dbReference type="ARBA" id="ARBA00001927"/>
    </source>
</evidence>
<feature type="compositionally biased region" description="Polar residues" evidence="15">
    <location>
        <begin position="36"/>
        <end position="50"/>
    </location>
</feature>
<dbReference type="EMBL" id="FMBL01000001">
    <property type="protein sequence ID" value="SCC79257.1"/>
    <property type="molecule type" value="Genomic_DNA"/>
</dbReference>
<dbReference type="InterPro" id="IPR017900">
    <property type="entry name" value="4Fe4S_Fe_S_CS"/>
</dbReference>
<evidence type="ECO:0000256" key="6">
    <source>
        <dbReference type="ARBA" id="ARBA00022485"/>
    </source>
</evidence>
<dbReference type="GO" id="GO:0051539">
    <property type="term" value="F:4 iron, 4 sulfur cluster binding"/>
    <property type="evidence" value="ECO:0007669"/>
    <property type="project" value="UniProtKB-KW"/>
</dbReference>
<dbReference type="InterPro" id="IPR017896">
    <property type="entry name" value="4Fe4S_Fe-S-bd"/>
</dbReference>
<dbReference type="Pfam" id="PF13183">
    <property type="entry name" value="Fer4_8"/>
    <property type="match status" value="1"/>
</dbReference>
<dbReference type="InterPro" id="IPR025192">
    <property type="entry name" value="Succ_DH/fum_Rdtase_N"/>
</dbReference>
<dbReference type="NCBIfam" id="TIGR00384">
    <property type="entry name" value="dhsB"/>
    <property type="match status" value="1"/>
</dbReference>
<keyword evidence="6" id="KW-0004">4Fe-4S</keyword>
<dbReference type="EC" id="1.3.5.1" evidence="5"/>
<dbReference type="GO" id="GO:0008177">
    <property type="term" value="F:succinate dehydrogenase (quinone) activity"/>
    <property type="evidence" value="ECO:0007669"/>
    <property type="project" value="UniProtKB-EC"/>
</dbReference>
<evidence type="ECO:0000256" key="4">
    <source>
        <dbReference type="ARBA" id="ARBA00009433"/>
    </source>
</evidence>
<keyword evidence="9" id="KW-0479">Metal-binding</keyword>
<dbReference type="PROSITE" id="PS51379">
    <property type="entry name" value="4FE4S_FER_2"/>
    <property type="match status" value="1"/>
</dbReference>
<dbReference type="RefSeq" id="WP_091847439.1">
    <property type="nucleotide sequence ID" value="NZ_FMBL01000001.1"/>
</dbReference>
<evidence type="ECO:0000256" key="11">
    <source>
        <dbReference type="ARBA" id="ARBA00023004"/>
    </source>
</evidence>
<name>A0A1C4H2U8_9BIFI</name>
<keyword evidence="11" id="KW-0408">Iron</keyword>
<dbReference type="InterPro" id="IPR004489">
    <property type="entry name" value="Succ_DH/fum_Rdtase_Fe-S"/>
</dbReference>
<evidence type="ECO:0000256" key="15">
    <source>
        <dbReference type="SAM" id="MobiDB-lite"/>
    </source>
</evidence>
<dbReference type="InterPro" id="IPR012675">
    <property type="entry name" value="Beta-grasp_dom_sf"/>
</dbReference>
<evidence type="ECO:0000259" key="16">
    <source>
        <dbReference type="PROSITE" id="PS51379"/>
    </source>
</evidence>
<sequence length="333" mass="36498">MSDDIAQDTTVILRIHRFTPKPETKRTRRRPSSPFGNKSRNSNPFASSHPQRGIKGNRFTQDYTIQPRSGQTVLDCLLSIKRDYDPTLAFRYSCGHGVCGSDAVSINGTPTLLCTAKVEDYAKSQVQPSNAGNVDEGFRHTGNITGTAISDNSSASQVGNTEQAGDVNRIESHLPTIIEVAPLPGFPVLRDLIVDIDRMMEQIARLQPHLEADGKLAKTSDGKIDMFEYLQHPEELKRYELLSNCISCGICEGSCPVYAGGEAFVGPAALVATSRFVNDSRDRLTGERLEAIATDDGIIACQSVRACSRKCPRGIDVGEEMWQLTEQVKSHQV</sequence>
<evidence type="ECO:0000256" key="10">
    <source>
        <dbReference type="ARBA" id="ARBA00023002"/>
    </source>
</evidence>
<keyword evidence="18" id="KW-1185">Reference proteome</keyword>
<proteinExistence type="inferred from homology"/>
<dbReference type="GO" id="GO:0006099">
    <property type="term" value="P:tricarboxylic acid cycle"/>
    <property type="evidence" value="ECO:0007669"/>
    <property type="project" value="UniProtKB-KW"/>
</dbReference>
<dbReference type="Proteomes" id="UP000242610">
    <property type="component" value="Unassembled WGS sequence"/>
</dbReference>
<dbReference type="GO" id="GO:0051537">
    <property type="term" value="F:2 iron, 2 sulfur cluster binding"/>
    <property type="evidence" value="ECO:0007669"/>
    <property type="project" value="UniProtKB-KW"/>
</dbReference>
<dbReference type="SUPFAM" id="SSF46548">
    <property type="entry name" value="alpha-helical ferredoxin"/>
    <property type="match status" value="1"/>
</dbReference>
<keyword evidence="7" id="KW-0816">Tricarboxylic acid cycle</keyword>
<accession>A0A1C4H2U8</accession>
<dbReference type="Gene3D" id="1.10.1060.10">
    <property type="entry name" value="Alpha-helical ferredoxin"/>
    <property type="match status" value="1"/>
</dbReference>
<evidence type="ECO:0000313" key="17">
    <source>
        <dbReference type="EMBL" id="SCC79257.1"/>
    </source>
</evidence>
<dbReference type="OrthoDB" id="9804391at2"/>
<dbReference type="GO" id="GO:0046872">
    <property type="term" value="F:metal ion binding"/>
    <property type="evidence" value="ECO:0007669"/>
    <property type="project" value="UniProtKB-KW"/>
</dbReference>
<evidence type="ECO:0000256" key="3">
    <source>
        <dbReference type="ARBA" id="ARBA00005163"/>
    </source>
</evidence>
<dbReference type="SUPFAM" id="SSF54292">
    <property type="entry name" value="2Fe-2S ferredoxin-like"/>
    <property type="match status" value="1"/>
</dbReference>
<dbReference type="InterPro" id="IPR001041">
    <property type="entry name" value="2Fe-2S_ferredoxin-type"/>
</dbReference>
<gene>
    <name evidence="17" type="ORF">GA0061077_0646</name>
</gene>
<evidence type="ECO:0000256" key="9">
    <source>
        <dbReference type="ARBA" id="ARBA00022723"/>
    </source>
</evidence>
<comment type="cofactor">
    <cofactor evidence="14">
        <name>[2Fe-2S] cluster</name>
        <dbReference type="ChEBI" id="CHEBI:190135"/>
    </cofactor>
</comment>
<keyword evidence="8" id="KW-0001">2Fe-2S</keyword>
<keyword evidence="12" id="KW-0411">Iron-sulfur</keyword>
<dbReference type="Pfam" id="PF13085">
    <property type="entry name" value="Fer2_3"/>
    <property type="match status" value="1"/>
</dbReference>
<comment type="cofactor">
    <cofactor evidence="1">
        <name>[3Fe-4S] cluster</name>
        <dbReference type="ChEBI" id="CHEBI:21137"/>
    </cofactor>
</comment>
<dbReference type="CDD" id="cd00207">
    <property type="entry name" value="fer2"/>
    <property type="match status" value="1"/>
</dbReference>
<comment type="similarity">
    <text evidence="4">Belongs to the succinate dehydrogenase/fumarate reductase iron-sulfur protein family.</text>
</comment>
<organism evidence="17 18">
    <name type="scientific">Bifidobacterium commune</name>
    <dbReference type="NCBI Taxonomy" id="1505727"/>
    <lineage>
        <taxon>Bacteria</taxon>
        <taxon>Bacillati</taxon>
        <taxon>Actinomycetota</taxon>
        <taxon>Actinomycetes</taxon>
        <taxon>Bifidobacteriales</taxon>
        <taxon>Bifidobacteriaceae</taxon>
        <taxon>Bifidobacterium</taxon>
    </lineage>
</organism>
<dbReference type="PROSITE" id="PS00198">
    <property type="entry name" value="4FE4S_FER_1"/>
    <property type="match status" value="1"/>
</dbReference>
<dbReference type="InterPro" id="IPR036010">
    <property type="entry name" value="2Fe-2S_ferredoxin-like_sf"/>
</dbReference>
<reference evidence="18" key="1">
    <citation type="submission" date="2016-08" db="EMBL/GenBank/DDBJ databases">
        <authorList>
            <person name="Varghese N."/>
            <person name="Submissions Spin"/>
        </authorList>
    </citation>
    <scope>NUCLEOTIDE SEQUENCE [LARGE SCALE GENOMIC DNA]</scope>
    <source>
        <strain evidence="18">R-52791</strain>
    </source>
</reference>
<keyword evidence="10" id="KW-0560">Oxidoreductase</keyword>
<feature type="region of interest" description="Disordered" evidence="15">
    <location>
        <begin position="17"/>
        <end position="56"/>
    </location>
</feature>
<keyword evidence="13" id="KW-0003">3Fe-4S</keyword>
<dbReference type="AlphaFoldDB" id="A0A1C4H2U8"/>
<evidence type="ECO:0000256" key="2">
    <source>
        <dbReference type="ARBA" id="ARBA00001966"/>
    </source>
</evidence>
<protein>
    <recommendedName>
        <fullName evidence="5">succinate dehydrogenase</fullName>
        <ecNumber evidence="5">1.3.5.1</ecNumber>
    </recommendedName>
</protein>
<dbReference type="GO" id="GO:0022904">
    <property type="term" value="P:respiratory electron transport chain"/>
    <property type="evidence" value="ECO:0007669"/>
    <property type="project" value="TreeGrafter"/>
</dbReference>
<dbReference type="Gene3D" id="3.10.20.30">
    <property type="match status" value="1"/>
</dbReference>
<dbReference type="GO" id="GO:0009055">
    <property type="term" value="F:electron transfer activity"/>
    <property type="evidence" value="ECO:0007669"/>
    <property type="project" value="InterPro"/>
</dbReference>
<evidence type="ECO:0000256" key="5">
    <source>
        <dbReference type="ARBA" id="ARBA00012792"/>
    </source>
</evidence>
<feature type="domain" description="4Fe-4S ferredoxin-type" evidence="16">
    <location>
        <begin position="237"/>
        <end position="259"/>
    </location>
</feature>
<dbReference type="PANTHER" id="PTHR11921">
    <property type="entry name" value="SUCCINATE DEHYDROGENASE IRON-SULFUR PROTEIN"/>
    <property type="match status" value="1"/>
</dbReference>